<dbReference type="Gene3D" id="3.40.1170.60">
    <property type="match status" value="1"/>
</dbReference>
<feature type="active site" evidence="6">
    <location>
        <position position="119"/>
    </location>
</feature>
<dbReference type="InterPro" id="IPR036775">
    <property type="entry name" value="DNA_pol_Y-fam_lit_finger_sf"/>
</dbReference>
<name>A0A2N0UZR0_9FIRM</name>
<dbReference type="GO" id="GO:0009432">
    <property type="term" value="P:SOS response"/>
    <property type="evidence" value="ECO:0007669"/>
    <property type="project" value="TreeGrafter"/>
</dbReference>
<keyword evidence="6 8" id="KW-0808">Transferase</keyword>
<evidence type="ECO:0000256" key="1">
    <source>
        <dbReference type="ARBA" id="ARBA00010945"/>
    </source>
</evidence>
<comment type="cofactor">
    <cofactor evidence="6">
        <name>Mg(2+)</name>
        <dbReference type="ChEBI" id="CHEBI:18420"/>
    </cofactor>
    <text evidence="6">Binds 2 magnesium ions per subunit.</text>
</comment>
<evidence type="ECO:0000256" key="2">
    <source>
        <dbReference type="ARBA" id="ARBA00022457"/>
    </source>
</evidence>
<gene>
    <name evidence="6 8" type="primary">dinB</name>
    <name evidence="8" type="ORF">RBATCC27255_00413</name>
</gene>
<feature type="binding site" evidence="6">
    <location>
        <position position="22"/>
    </location>
    <ligand>
        <name>Mg(2+)</name>
        <dbReference type="ChEBI" id="CHEBI:18420"/>
    </ligand>
</feature>
<keyword evidence="6" id="KW-0238">DNA-binding</keyword>
<dbReference type="InterPro" id="IPR043502">
    <property type="entry name" value="DNA/RNA_pol_sf"/>
</dbReference>
<dbReference type="EC" id="2.7.7.7" evidence="6"/>
<evidence type="ECO:0000313" key="8">
    <source>
        <dbReference type="EMBL" id="PKD32464.1"/>
    </source>
</evidence>
<dbReference type="Gene3D" id="3.30.70.270">
    <property type="match status" value="1"/>
</dbReference>
<dbReference type="AlphaFoldDB" id="A0A2N0UZR0"/>
<dbReference type="PROSITE" id="PS50173">
    <property type="entry name" value="UMUC"/>
    <property type="match status" value="1"/>
</dbReference>
<dbReference type="InterPro" id="IPR050116">
    <property type="entry name" value="DNA_polymerase-Y"/>
</dbReference>
<keyword evidence="6" id="KW-0235">DNA replication</keyword>
<dbReference type="InterPro" id="IPR043128">
    <property type="entry name" value="Rev_trsase/Diguanyl_cyclase"/>
</dbReference>
<keyword evidence="4 6" id="KW-0227">DNA damage</keyword>
<dbReference type="Pfam" id="PF00817">
    <property type="entry name" value="IMS"/>
    <property type="match status" value="1"/>
</dbReference>
<protein>
    <recommendedName>
        <fullName evidence="6">DNA polymerase IV</fullName>
        <shortName evidence="6">Pol IV</shortName>
        <ecNumber evidence="6">2.7.7.7</ecNumber>
    </recommendedName>
</protein>
<comment type="catalytic activity">
    <reaction evidence="6">
        <text>DNA(n) + a 2'-deoxyribonucleoside 5'-triphosphate = DNA(n+1) + diphosphate</text>
        <dbReference type="Rhea" id="RHEA:22508"/>
        <dbReference type="Rhea" id="RHEA-COMP:17339"/>
        <dbReference type="Rhea" id="RHEA-COMP:17340"/>
        <dbReference type="ChEBI" id="CHEBI:33019"/>
        <dbReference type="ChEBI" id="CHEBI:61560"/>
        <dbReference type="ChEBI" id="CHEBI:173112"/>
        <dbReference type="EC" id="2.7.7.7"/>
    </reaction>
</comment>
<dbReference type="InterPro" id="IPR017961">
    <property type="entry name" value="DNA_pol_Y-fam_little_finger"/>
</dbReference>
<dbReference type="PANTHER" id="PTHR11076:SF35">
    <property type="entry name" value="DNA REPAIR PROTEIN HOMOLOG YOBH"/>
    <property type="match status" value="1"/>
</dbReference>
<dbReference type="Gene3D" id="3.30.1490.100">
    <property type="entry name" value="DNA polymerase, Y-family, little finger domain"/>
    <property type="match status" value="1"/>
</dbReference>
<evidence type="ECO:0000313" key="9">
    <source>
        <dbReference type="Proteomes" id="UP000233425"/>
    </source>
</evidence>
<feature type="domain" description="UmuC" evidence="7">
    <location>
        <begin position="18"/>
        <end position="198"/>
    </location>
</feature>
<feature type="binding site" evidence="6">
    <location>
        <position position="118"/>
    </location>
    <ligand>
        <name>Mg(2+)</name>
        <dbReference type="ChEBI" id="CHEBI:18420"/>
    </ligand>
</feature>
<dbReference type="GO" id="GO:0006281">
    <property type="term" value="P:DNA repair"/>
    <property type="evidence" value="ECO:0007669"/>
    <property type="project" value="UniProtKB-UniRule"/>
</dbReference>
<dbReference type="NCBIfam" id="NF002677">
    <property type="entry name" value="PRK02406.1"/>
    <property type="match status" value="1"/>
</dbReference>
<dbReference type="SUPFAM" id="SSF56672">
    <property type="entry name" value="DNA/RNA polymerases"/>
    <property type="match status" value="1"/>
</dbReference>
<dbReference type="GO" id="GO:0006261">
    <property type="term" value="P:DNA-templated DNA replication"/>
    <property type="evidence" value="ECO:0007669"/>
    <property type="project" value="UniProtKB-UniRule"/>
</dbReference>
<keyword evidence="5 6" id="KW-0239">DNA-directed DNA polymerase</keyword>
<organism evidence="8 9">
    <name type="scientific">Ruminococcus bromii</name>
    <dbReference type="NCBI Taxonomy" id="40518"/>
    <lineage>
        <taxon>Bacteria</taxon>
        <taxon>Bacillati</taxon>
        <taxon>Bacillota</taxon>
        <taxon>Clostridia</taxon>
        <taxon>Eubacteriales</taxon>
        <taxon>Oscillospiraceae</taxon>
        <taxon>Ruminococcus</taxon>
    </lineage>
</organism>
<keyword evidence="6" id="KW-0479">Metal-binding</keyword>
<dbReference type="Pfam" id="PF11799">
    <property type="entry name" value="IMS_C"/>
    <property type="match status" value="1"/>
</dbReference>
<dbReference type="SUPFAM" id="SSF100879">
    <property type="entry name" value="Lesion bypass DNA polymerase (Y-family), little finger domain"/>
    <property type="match status" value="1"/>
</dbReference>
<comment type="subcellular location">
    <subcellularLocation>
        <location evidence="6">Cytoplasm</location>
    </subcellularLocation>
</comment>
<keyword evidence="6" id="KW-0460">Magnesium</keyword>
<dbReference type="HAMAP" id="MF_01113">
    <property type="entry name" value="DNApol_IV"/>
    <property type="match status" value="1"/>
</dbReference>
<dbReference type="EMBL" id="NNSR01000026">
    <property type="protein sequence ID" value="PKD32464.1"/>
    <property type="molecule type" value="Genomic_DNA"/>
</dbReference>
<comment type="similarity">
    <text evidence="1 6">Belongs to the DNA polymerase type-Y family.</text>
</comment>
<proteinExistence type="inferred from homology"/>
<keyword evidence="6" id="KW-0234">DNA repair</keyword>
<evidence type="ECO:0000256" key="4">
    <source>
        <dbReference type="ARBA" id="ARBA00022763"/>
    </source>
</evidence>
<dbReference type="InterPro" id="IPR022880">
    <property type="entry name" value="DNApol_IV"/>
</dbReference>
<keyword evidence="2 6" id="KW-0515">Mutator protein</keyword>
<dbReference type="CDD" id="cd03586">
    <property type="entry name" value="PolY_Pol_IV_kappa"/>
    <property type="match status" value="1"/>
</dbReference>
<evidence type="ECO:0000256" key="5">
    <source>
        <dbReference type="ARBA" id="ARBA00022932"/>
    </source>
</evidence>
<dbReference type="InterPro" id="IPR001126">
    <property type="entry name" value="UmuC"/>
</dbReference>
<evidence type="ECO:0000256" key="6">
    <source>
        <dbReference type="HAMAP-Rule" id="MF_01113"/>
    </source>
</evidence>
<accession>A0A2N0UZR0</accession>
<dbReference type="Gene3D" id="1.10.150.20">
    <property type="entry name" value="5' to 3' exonuclease, C-terminal subdomain"/>
    <property type="match status" value="1"/>
</dbReference>
<sequence>MNINCAVDKSKYKKDRVILHSDCNGFYASVECLHHPEIRNKPVAVSGDAENRHGIILAKNEIAKKYNIKTGEAIWQAKQKCPDLITVPPHFDLYKRFSKMARRIYSEYTDKIEPFGLDEAWLDVTDNKNMSGKEIALEINRRIKQELGITVSIGVSFNKIFAKFGSDYKKPDAITEITRENYRDIVWNCPAKDLLYVGRATGRKLESIGIYTIGDIATADVTLLRSYLGKWGDLIYGFANGYDSSPVAHMNENSEVKSIGNSTTTPKDMVTFNDVKQVIFVLCDSVCRRMREQGFMAKTVCIYIRDNELTTLKRQHTMEAHTNLTKKITKAATELFIKSYKMEKPLRSIGVSVTDFIHDDQPHQISFLVDEKRLIQNERLDKTLDMLKKRFGNYAVRPAVLLNDKELSDFNPKEDHTIHPVGYL</sequence>
<dbReference type="GO" id="GO:0003684">
    <property type="term" value="F:damaged DNA binding"/>
    <property type="evidence" value="ECO:0007669"/>
    <property type="project" value="InterPro"/>
</dbReference>
<keyword evidence="6" id="KW-0963">Cytoplasm</keyword>
<comment type="subunit">
    <text evidence="6">Monomer.</text>
</comment>
<keyword evidence="9" id="KW-1185">Reference proteome</keyword>
<keyword evidence="3 6" id="KW-0548">Nucleotidyltransferase</keyword>
<comment type="caution">
    <text evidence="8">The sequence shown here is derived from an EMBL/GenBank/DDBJ whole genome shotgun (WGS) entry which is preliminary data.</text>
</comment>
<dbReference type="GO" id="GO:0000287">
    <property type="term" value="F:magnesium ion binding"/>
    <property type="evidence" value="ECO:0007669"/>
    <property type="project" value="UniProtKB-UniRule"/>
</dbReference>
<evidence type="ECO:0000259" key="7">
    <source>
        <dbReference type="PROSITE" id="PS50173"/>
    </source>
</evidence>
<dbReference type="GO" id="GO:0042276">
    <property type="term" value="P:error-prone translesion synthesis"/>
    <property type="evidence" value="ECO:0007669"/>
    <property type="project" value="TreeGrafter"/>
</dbReference>
<comment type="function">
    <text evidence="6">Poorly processive, error-prone DNA polymerase involved in untargeted mutagenesis. Copies undamaged DNA at stalled replication forks, which arise in vivo from mismatched or misaligned primer ends. These misaligned primers can be extended by PolIV. Exhibits no 3'-5' exonuclease (proofreading) activity. May be involved in translesional synthesis, in conjunction with the beta clamp from PolIII.</text>
</comment>
<reference evidence="8" key="1">
    <citation type="journal article" date="2018" name="Environ. Microbiol.">
        <title>Sporulation capability and amylosome conservation among diverse human colonic and rumen isolates of the keystone starch-degrader Ruminococcus bromii.</title>
        <authorList>
            <person name="Mukhopadhya I."/>
            <person name="Morais S."/>
            <person name="Laverde-Gomez J."/>
            <person name="Sheridan P.O."/>
            <person name="Walker A.W."/>
            <person name="Kelly W."/>
            <person name="Klieve A.V."/>
            <person name="Ouwerkerk D."/>
            <person name="Duncan S.H."/>
            <person name="Louis P."/>
            <person name="Koropatkin N."/>
            <person name="Cockburn D."/>
            <person name="Kibler R."/>
            <person name="Cooper P.J."/>
            <person name="Sandoval C."/>
            <person name="Crost E."/>
            <person name="Juge N."/>
            <person name="Bayer E.A."/>
            <person name="Flint H.J."/>
        </authorList>
    </citation>
    <scope>NUCLEOTIDE SEQUENCE [LARGE SCALE GENOMIC DNA]</scope>
    <source>
        <strain evidence="8">ATCC 27255</strain>
    </source>
</reference>
<dbReference type="GO" id="GO:0005829">
    <property type="term" value="C:cytosol"/>
    <property type="evidence" value="ECO:0007669"/>
    <property type="project" value="TreeGrafter"/>
</dbReference>
<feature type="site" description="Substrate discrimination" evidence="6">
    <location>
        <position position="27"/>
    </location>
</feature>
<dbReference type="RefSeq" id="WP_242958535.1">
    <property type="nucleotide sequence ID" value="NZ_CABMMZ010000026.1"/>
</dbReference>
<dbReference type="Proteomes" id="UP000233425">
    <property type="component" value="Unassembled WGS sequence"/>
</dbReference>
<dbReference type="PANTHER" id="PTHR11076">
    <property type="entry name" value="DNA REPAIR POLYMERASE UMUC / TRANSFERASE FAMILY MEMBER"/>
    <property type="match status" value="1"/>
</dbReference>
<dbReference type="GO" id="GO:0003887">
    <property type="term" value="F:DNA-directed DNA polymerase activity"/>
    <property type="evidence" value="ECO:0007669"/>
    <property type="project" value="UniProtKB-UniRule"/>
</dbReference>
<evidence type="ECO:0000256" key="3">
    <source>
        <dbReference type="ARBA" id="ARBA00022695"/>
    </source>
</evidence>